<keyword evidence="2" id="KW-0808">Transferase</keyword>
<keyword evidence="1" id="KW-0812">Transmembrane</keyword>
<gene>
    <name evidence="2" type="primary">ITPK6_3</name>
    <name evidence="2" type="ORF">Zm00014a_019985</name>
</gene>
<keyword evidence="2" id="KW-0418">Kinase</keyword>
<keyword evidence="1" id="KW-1133">Transmembrane helix</keyword>
<organism evidence="2">
    <name type="scientific">Zea mays</name>
    <name type="common">Maize</name>
    <dbReference type="NCBI Taxonomy" id="4577"/>
    <lineage>
        <taxon>Eukaryota</taxon>
        <taxon>Viridiplantae</taxon>
        <taxon>Streptophyta</taxon>
        <taxon>Embryophyta</taxon>
        <taxon>Tracheophyta</taxon>
        <taxon>Spermatophyta</taxon>
        <taxon>Magnoliopsida</taxon>
        <taxon>Liliopsida</taxon>
        <taxon>Poales</taxon>
        <taxon>Poaceae</taxon>
        <taxon>PACMAD clade</taxon>
        <taxon>Panicoideae</taxon>
        <taxon>Andropogonodae</taxon>
        <taxon>Andropogoneae</taxon>
        <taxon>Tripsacinae</taxon>
        <taxon>Zea</taxon>
    </lineage>
</organism>
<evidence type="ECO:0000256" key="1">
    <source>
        <dbReference type="SAM" id="Phobius"/>
    </source>
</evidence>
<name>A0A3L6GAE7_MAIZE</name>
<protein>
    <submittedName>
        <fullName evidence="2">Inositol-tetrakisphosphate 1-kinase 6</fullName>
    </submittedName>
</protein>
<feature type="transmembrane region" description="Helical" evidence="1">
    <location>
        <begin position="49"/>
        <end position="68"/>
    </location>
</feature>
<evidence type="ECO:0000313" key="2">
    <source>
        <dbReference type="EMBL" id="PWZ44869.1"/>
    </source>
</evidence>
<keyword evidence="1" id="KW-0472">Membrane</keyword>
<dbReference type="Proteomes" id="UP000251960">
    <property type="component" value="Chromosome 10"/>
</dbReference>
<dbReference type="GO" id="GO:0016301">
    <property type="term" value="F:kinase activity"/>
    <property type="evidence" value="ECO:0007669"/>
    <property type="project" value="UniProtKB-KW"/>
</dbReference>
<accession>A0A3L6GAE7</accession>
<dbReference type="ExpressionAtlas" id="A0A3L6GAE7">
    <property type="expression patterns" value="baseline and differential"/>
</dbReference>
<comment type="caution">
    <text evidence="2">The sequence shown here is derived from an EMBL/GenBank/DDBJ whole genome shotgun (WGS) entry which is preliminary data.</text>
</comment>
<sequence>MATGRPVRLVLDASLLLDPSSTREAAAVALRPGVEELLRRLRYSNLTVYLLPLAILTHHGPWGVYLIMPSSKNGIMLTKMNEKSVISNGKAWSNVSILCPDIIKCMITHVKFIMKYGTIEF</sequence>
<dbReference type="AlphaFoldDB" id="A0A3L6GAE7"/>
<dbReference type="EMBL" id="NCVQ01000002">
    <property type="protein sequence ID" value="PWZ44869.1"/>
    <property type="molecule type" value="Genomic_DNA"/>
</dbReference>
<proteinExistence type="predicted"/>
<reference evidence="2" key="1">
    <citation type="journal article" date="2018" name="Nat. Genet.">
        <title>Extensive intraspecific gene order and gene structural variations between Mo17 and other maize genomes.</title>
        <authorList>
            <person name="Sun S."/>
            <person name="Zhou Y."/>
            <person name="Chen J."/>
            <person name="Shi J."/>
            <person name="Zhao H."/>
            <person name="Zhao H."/>
            <person name="Song W."/>
            <person name="Zhang M."/>
            <person name="Cui Y."/>
            <person name="Dong X."/>
            <person name="Liu H."/>
            <person name="Ma X."/>
            <person name="Jiao Y."/>
            <person name="Wang B."/>
            <person name="Wei X."/>
            <person name="Stein J.C."/>
            <person name="Glaubitz J.C."/>
            <person name="Lu F."/>
            <person name="Yu G."/>
            <person name="Liang C."/>
            <person name="Fengler K."/>
            <person name="Li B."/>
            <person name="Rafalski A."/>
            <person name="Schnable P.S."/>
            <person name="Ware D.H."/>
            <person name="Buckler E.S."/>
            <person name="Lai J."/>
        </authorList>
    </citation>
    <scope>NUCLEOTIDE SEQUENCE [LARGE SCALE GENOMIC DNA]</scope>
    <source>
        <tissue evidence="2">Seedling</tissue>
    </source>
</reference>